<dbReference type="RefSeq" id="WP_282011564.1">
    <property type="nucleotide sequence ID" value="NZ_OX336137.1"/>
</dbReference>
<evidence type="ECO:0000256" key="1">
    <source>
        <dbReference type="SAM" id="MobiDB-lite"/>
    </source>
</evidence>
<gene>
    <name evidence="2" type="ORF">NSPWAT_1819</name>
</gene>
<dbReference type="EMBL" id="OX336137">
    <property type="protein sequence ID" value="CAI2718678.1"/>
    <property type="molecule type" value="Genomic_DNA"/>
</dbReference>
<feature type="region of interest" description="Disordered" evidence="1">
    <location>
        <begin position="1"/>
        <end position="71"/>
    </location>
</feature>
<protein>
    <submittedName>
        <fullName evidence="2">Uncharacterized protein</fullName>
    </submittedName>
</protein>
<feature type="compositionally biased region" description="Polar residues" evidence="1">
    <location>
        <begin position="1"/>
        <end position="16"/>
    </location>
</feature>
<organism evidence="2 3">
    <name type="scientific">Nitrospina watsonii</name>
    <dbReference type="NCBI Taxonomy" id="1323948"/>
    <lineage>
        <taxon>Bacteria</taxon>
        <taxon>Pseudomonadati</taxon>
        <taxon>Nitrospinota/Tectimicrobiota group</taxon>
        <taxon>Nitrospinota</taxon>
        <taxon>Nitrospinia</taxon>
        <taxon>Nitrospinales</taxon>
        <taxon>Nitrospinaceae</taxon>
        <taxon>Nitrospina</taxon>
    </lineage>
</organism>
<sequence length="71" mass="7854">MMNDETTSPTGSTNDASAKKKTPDSEASKKQEPEKEKGKGVEDVLKSARRRGIAQKGQQGVIEFDYPRKKE</sequence>
<reference evidence="2 3" key="1">
    <citation type="submission" date="2022-09" db="EMBL/GenBank/DDBJ databases">
        <authorList>
            <person name="Kop L."/>
        </authorList>
    </citation>
    <scope>NUCLEOTIDE SEQUENCE [LARGE SCALE GENOMIC DNA]</scope>
    <source>
        <strain evidence="2 3">347</strain>
    </source>
</reference>
<feature type="compositionally biased region" description="Basic and acidic residues" evidence="1">
    <location>
        <begin position="17"/>
        <end position="46"/>
    </location>
</feature>
<proteinExistence type="predicted"/>
<evidence type="ECO:0000313" key="2">
    <source>
        <dbReference type="EMBL" id="CAI2718678.1"/>
    </source>
</evidence>
<name>A0ABM9HEL6_9BACT</name>
<keyword evidence="3" id="KW-1185">Reference proteome</keyword>
<dbReference type="Proteomes" id="UP001157733">
    <property type="component" value="Chromosome"/>
</dbReference>
<evidence type="ECO:0000313" key="3">
    <source>
        <dbReference type="Proteomes" id="UP001157733"/>
    </source>
</evidence>
<accession>A0ABM9HEL6</accession>